<dbReference type="OrthoDB" id="4508560at2759"/>
<keyword evidence="2" id="KW-1185">Reference proteome</keyword>
<evidence type="ECO:0000313" key="1">
    <source>
        <dbReference type="EMBL" id="KAB8078486.1"/>
    </source>
</evidence>
<dbReference type="EMBL" id="ML732158">
    <property type="protein sequence ID" value="KAB8078486.1"/>
    <property type="molecule type" value="Genomic_DNA"/>
</dbReference>
<evidence type="ECO:0000313" key="2">
    <source>
        <dbReference type="Proteomes" id="UP000326565"/>
    </source>
</evidence>
<sequence>MGLHPVEVLAFFSELGAWIEQPGPVRSRESRKGHTWKPAPWGLGLLLNKCEVGLFDTTPTFQATVQYILRRATANGYIGEDLARYRYSAEYRKRTPEAIVQAWQSLLTYVLEDLKVDTSLFLPQYLLRKIRWLDHLRALERATINRLLAAGADINGVDPTTIKNGSTIDAMPSPVNLTALQT</sequence>
<gene>
    <name evidence="1" type="ORF">BDV29DRAFT_152810</name>
</gene>
<reference evidence="1 2" key="1">
    <citation type="submission" date="2019-04" db="EMBL/GenBank/DDBJ databases">
        <title>Friends and foes A comparative genomics study of 23 Aspergillus species from section Flavi.</title>
        <authorList>
            <consortium name="DOE Joint Genome Institute"/>
            <person name="Kjaerbolling I."/>
            <person name="Vesth T."/>
            <person name="Frisvad J.C."/>
            <person name="Nybo J.L."/>
            <person name="Theobald S."/>
            <person name="Kildgaard S."/>
            <person name="Isbrandt T."/>
            <person name="Kuo A."/>
            <person name="Sato A."/>
            <person name="Lyhne E.K."/>
            <person name="Kogle M.E."/>
            <person name="Wiebenga A."/>
            <person name="Kun R.S."/>
            <person name="Lubbers R.J."/>
            <person name="Makela M.R."/>
            <person name="Barry K."/>
            <person name="Chovatia M."/>
            <person name="Clum A."/>
            <person name="Daum C."/>
            <person name="Haridas S."/>
            <person name="He G."/>
            <person name="LaButti K."/>
            <person name="Lipzen A."/>
            <person name="Mondo S."/>
            <person name="Riley R."/>
            <person name="Salamov A."/>
            <person name="Simmons B.A."/>
            <person name="Magnuson J.K."/>
            <person name="Henrissat B."/>
            <person name="Mortensen U.H."/>
            <person name="Larsen T.O."/>
            <person name="Devries R.P."/>
            <person name="Grigoriev I.V."/>
            <person name="Machida M."/>
            <person name="Baker S.E."/>
            <person name="Andersen M.R."/>
        </authorList>
    </citation>
    <scope>NUCLEOTIDE SEQUENCE [LARGE SCALE GENOMIC DNA]</scope>
    <source>
        <strain evidence="1 2">CBS 151.66</strain>
    </source>
</reference>
<dbReference type="Proteomes" id="UP000326565">
    <property type="component" value="Unassembled WGS sequence"/>
</dbReference>
<organism evidence="1 2">
    <name type="scientific">Aspergillus leporis</name>
    <dbReference type="NCBI Taxonomy" id="41062"/>
    <lineage>
        <taxon>Eukaryota</taxon>
        <taxon>Fungi</taxon>
        <taxon>Dikarya</taxon>
        <taxon>Ascomycota</taxon>
        <taxon>Pezizomycotina</taxon>
        <taxon>Eurotiomycetes</taxon>
        <taxon>Eurotiomycetidae</taxon>
        <taxon>Eurotiales</taxon>
        <taxon>Aspergillaceae</taxon>
        <taxon>Aspergillus</taxon>
        <taxon>Aspergillus subgen. Circumdati</taxon>
    </lineage>
</organism>
<proteinExistence type="predicted"/>
<name>A0A5N5XCT9_9EURO</name>
<protein>
    <submittedName>
        <fullName evidence="1">Uncharacterized protein</fullName>
    </submittedName>
</protein>
<accession>A0A5N5XCT9</accession>
<dbReference type="AlphaFoldDB" id="A0A5N5XCT9"/>